<organism evidence="2 3">
    <name type="scientific">Microlunatus aurantiacus</name>
    <dbReference type="NCBI Taxonomy" id="446786"/>
    <lineage>
        <taxon>Bacteria</taxon>
        <taxon>Bacillati</taxon>
        <taxon>Actinomycetota</taxon>
        <taxon>Actinomycetes</taxon>
        <taxon>Propionibacteriales</taxon>
        <taxon>Propionibacteriaceae</taxon>
        <taxon>Microlunatus</taxon>
    </lineage>
</organism>
<dbReference type="Proteomes" id="UP001500051">
    <property type="component" value="Unassembled WGS sequence"/>
</dbReference>
<keyword evidence="3" id="KW-1185">Reference proteome</keyword>
<evidence type="ECO:0000313" key="3">
    <source>
        <dbReference type="Proteomes" id="UP001500051"/>
    </source>
</evidence>
<dbReference type="InterPro" id="IPR013096">
    <property type="entry name" value="Cupin_2"/>
</dbReference>
<dbReference type="PANTHER" id="PTHR43698">
    <property type="entry name" value="RIBD C-TERMINAL DOMAIN CONTAINING PROTEIN"/>
    <property type="match status" value="1"/>
</dbReference>
<dbReference type="Pfam" id="PF07883">
    <property type="entry name" value="Cupin_2"/>
    <property type="match status" value="1"/>
</dbReference>
<feature type="domain" description="Cupin type-2" evidence="1">
    <location>
        <begin position="40"/>
        <end position="98"/>
    </location>
</feature>
<dbReference type="InterPro" id="IPR047263">
    <property type="entry name" value="HNL-like_cupin"/>
</dbReference>
<dbReference type="Gene3D" id="2.60.120.10">
    <property type="entry name" value="Jelly Rolls"/>
    <property type="match status" value="1"/>
</dbReference>
<evidence type="ECO:0000259" key="1">
    <source>
        <dbReference type="Pfam" id="PF07883"/>
    </source>
</evidence>
<comment type="caution">
    <text evidence="2">The sequence shown here is derived from an EMBL/GenBank/DDBJ whole genome shotgun (WGS) entry which is preliminary data.</text>
</comment>
<dbReference type="RefSeq" id="WP_344812470.1">
    <property type="nucleotide sequence ID" value="NZ_BAAAYX010000006.1"/>
</dbReference>
<accession>A0ABP7DEY1</accession>
<reference evidence="3" key="1">
    <citation type="journal article" date="2019" name="Int. J. Syst. Evol. Microbiol.">
        <title>The Global Catalogue of Microorganisms (GCM) 10K type strain sequencing project: providing services to taxonomists for standard genome sequencing and annotation.</title>
        <authorList>
            <consortium name="The Broad Institute Genomics Platform"/>
            <consortium name="The Broad Institute Genome Sequencing Center for Infectious Disease"/>
            <person name="Wu L."/>
            <person name="Ma J."/>
        </authorList>
    </citation>
    <scope>NUCLEOTIDE SEQUENCE [LARGE SCALE GENOMIC DNA]</scope>
    <source>
        <strain evidence="3">JCM 16548</strain>
    </source>
</reference>
<sequence length="133" mass="14604">MKITPSGGQTARGPADWFTGDVLIDYVRSPDEQSAIGCAHVRFTPGARTAWHRHPKGQTLYVTDGIGLVSYRGGEIVEIRPGDVVFIEPGEEHWHGATPDRFMSHVAMQEADENGEVVTWLDHVTDEEYGASA</sequence>
<dbReference type="InterPro" id="IPR011051">
    <property type="entry name" value="RmlC_Cupin_sf"/>
</dbReference>
<evidence type="ECO:0000313" key="2">
    <source>
        <dbReference type="EMBL" id="GAA3704683.1"/>
    </source>
</evidence>
<dbReference type="EMBL" id="BAAAYX010000006">
    <property type="protein sequence ID" value="GAA3704683.1"/>
    <property type="molecule type" value="Genomic_DNA"/>
</dbReference>
<dbReference type="CDD" id="cd02233">
    <property type="entry name" value="cupin_HNL-like"/>
    <property type="match status" value="1"/>
</dbReference>
<proteinExistence type="predicted"/>
<dbReference type="SUPFAM" id="SSF51182">
    <property type="entry name" value="RmlC-like cupins"/>
    <property type="match status" value="1"/>
</dbReference>
<name>A0ABP7DEY1_9ACTN</name>
<gene>
    <name evidence="2" type="ORF">GCM10022204_22690</name>
</gene>
<protein>
    <submittedName>
        <fullName evidence="2">Cupin domain-containing protein</fullName>
    </submittedName>
</protein>
<dbReference type="PANTHER" id="PTHR43698:SF1">
    <property type="entry name" value="BLL4564 PROTEIN"/>
    <property type="match status" value="1"/>
</dbReference>
<dbReference type="InterPro" id="IPR014710">
    <property type="entry name" value="RmlC-like_jellyroll"/>
</dbReference>